<feature type="domain" description="DUF695" evidence="1">
    <location>
        <begin position="18"/>
        <end position="136"/>
    </location>
</feature>
<dbReference type="Proteomes" id="UP000824246">
    <property type="component" value="Unassembled WGS sequence"/>
</dbReference>
<reference evidence="2" key="1">
    <citation type="journal article" date="2021" name="PeerJ">
        <title>Extensive microbial diversity within the chicken gut microbiome revealed by metagenomics and culture.</title>
        <authorList>
            <person name="Gilroy R."/>
            <person name="Ravi A."/>
            <person name="Getino M."/>
            <person name="Pursley I."/>
            <person name="Horton D.L."/>
            <person name="Alikhan N.F."/>
            <person name="Baker D."/>
            <person name="Gharbi K."/>
            <person name="Hall N."/>
            <person name="Watson M."/>
            <person name="Adriaenssens E.M."/>
            <person name="Foster-Nyarko E."/>
            <person name="Jarju S."/>
            <person name="Secka A."/>
            <person name="Antonio M."/>
            <person name="Oren A."/>
            <person name="Chaudhuri R.R."/>
            <person name="La Ragione R."/>
            <person name="Hildebrand F."/>
            <person name="Pallen M.J."/>
        </authorList>
    </citation>
    <scope>NUCLEOTIDE SEQUENCE</scope>
    <source>
        <strain evidence="2">ChiHjej12B11-16260</strain>
    </source>
</reference>
<proteinExistence type="predicted"/>
<evidence type="ECO:0000313" key="3">
    <source>
        <dbReference type="Proteomes" id="UP000824246"/>
    </source>
</evidence>
<accession>A0A9D1VR74</accession>
<dbReference type="Pfam" id="PF05117">
    <property type="entry name" value="DUF695"/>
    <property type="match status" value="1"/>
</dbReference>
<sequence>MKLTDEWFTAIAESETGNRTIFISGRCHIDEFRESGKFPFRAEITWNYHPDLNGMPDESSAQLMEEALTALKKAMEKDKLAILTGIYTGDSERNMIFYTRNITAFGNRLNEALATFEQLPITIYTENDSEWNEYAEMQELNPGDDEDDEELL</sequence>
<dbReference type="EMBL" id="DXFB01000072">
    <property type="protein sequence ID" value="HIX45103.1"/>
    <property type="molecule type" value="Genomic_DNA"/>
</dbReference>
<comment type="caution">
    <text evidence="2">The sequence shown here is derived from an EMBL/GenBank/DDBJ whole genome shotgun (WGS) entry which is preliminary data.</text>
</comment>
<protein>
    <submittedName>
        <fullName evidence="2">DUF695 domain-containing protein</fullName>
    </submittedName>
</protein>
<evidence type="ECO:0000259" key="1">
    <source>
        <dbReference type="Pfam" id="PF05117"/>
    </source>
</evidence>
<organism evidence="2 3">
    <name type="scientific">Candidatus Barnesiella excrementipullorum</name>
    <dbReference type="NCBI Taxonomy" id="2838479"/>
    <lineage>
        <taxon>Bacteria</taxon>
        <taxon>Pseudomonadati</taxon>
        <taxon>Bacteroidota</taxon>
        <taxon>Bacteroidia</taxon>
        <taxon>Bacteroidales</taxon>
        <taxon>Barnesiellaceae</taxon>
        <taxon>Barnesiella</taxon>
    </lineage>
</organism>
<dbReference type="InterPro" id="IPR016097">
    <property type="entry name" value="DUF695"/>
</dbReference>
<gene>
    <name evidence="2" type="ORF">H9982_02665</name>
</gene>
<reference evidence="2" key="2">
    <citation type="submission" date="2021-04" db="EMBL/GenBank/DDBJ databases">
        <authorList>
            <person name="Gilroy R."/>
        </authorList>
    </citation>
    <scope>NUCLEOTIDE SEQUENCE</scope>
    <source>
        <strain evidence="2">ChiHjej12B11-16260</strain>
    </source>
</reference>
<dbReference type="AlphaFoldDB" id="A0A9D1VR74"/>
<evidence type="ECO:0000313" key="2">
    <source>
        <dbReference type="EMBL" id="HIX45103.1"/>
    </source>
</evidence>
<name>A0A9D1VR74_9BACT</name>